<dbReference type="KEGG" id="phb:HYN04_08735"/>
<proteinExistence type="predicted"/>
<dbReference type="InterPro" id="IPR010845">
    <property type="entry name" value="FlaF"/>
</dbReference>
<keyword evidence="1" id="KW-0966">Cell projection</keyword>
<dbReference type="OrthoDB" id="9808944at2"/>
<dbReference type="GO" id="GO:0044781">
    <property type="term" value="P:bacterial-type flagellum organization"/>
    <property type="evidence" value="ECO:0007669"/>
    <property type="project" value="InterPro"/>
</dbReference>
<evidence type="ECO:0000313" key="1">
    <source>
        <dbReference type="EMBL" id="AWM77842.1"/>
    </source>
</evidence>
<sequence length="121" mass="13414">MSLQAYQKAATRVETPRETEYRLFAQVTLALVDASKLDPKDFVGRAGALDWNRRMWSVLAADCGAEGNQLPPELRAGIISLSIWVSKYTSEVIRGDEDIQDLIDVNRMIMQGLSARAETAA</sequence>
<dbReference type="NCBIfam" id="NF009435">
    <property type="entry name" value="PRK12794.1"/>
    <property type="match status" value="1"/>
</dbReference>
<reference evidence="2" key="1">
    <citation type="submission" date="2018-05" db="EMBL/GenBank/DDBJ databases">
        <title>Genome sequencing of Phenylobacterium sp. HYN0004.</title>
        <authorList>
            <person name="Yi H."/>
            <person name="Baek C."/>
        </authorList>
    </citation>
    <scope>NUCLEOTIDE SEQUENCE [LARGE SCALE GENOMIC DNA]</scope>
    <source>
        <strain evidence="2">HYN0004</strain>
    </source>
</reference>
<keyword evidence="1" id="KW-0282">Flagellum</keyword>
<evidence type="ECO:0000313" key="2">
    <source>
        <dbReference type="Proteomes" id="UP000247763"/>
    </source>
</evidence>
<accession>A0A2Z3HRH5</accession>
<dbReference type="Proteomes" id="UP000247763">
    <property type="component" value="Chromosome"/>
</dbReference>
<dbReference type="AlphaFoldDB" id="A0A2Z3HRH5"/>
<dbReference type="Pfam" id="PF07309">
    <property type="entry name" value="FlaF"/>
    <property type="match status" value="1"/>
</dbReference>
<dbReference type="EMBL" id="CP029479">
    <property type="protein sequence ID" value="AWM77842.1"/>
    <property type="molecule type" value="Genomic_DNA"/>
</dbReference>
<protein>
    <submittedName>
        <fullName evidence="1">Flagellar biosynthesis regulatory protein FlaF</fullName>
    </submittedName>
</protein>
<keyword evidence="2" id="KW-1185">Reference proteome</keyword>
<name>A0A2Z3HRH5_9CAUL</name>
<organism evidence="1 2">
    <name type="scientific">Phenylobacterium parvum</name>
    <dbReference type="NCBI Taxonomy" id="2201350"/>
    <lineage>
        <taxon>Bacteria</taxon>
        <taxon>Pseudomonadati</taxon>
        <taxon>Pseudomonadota</taxon>
        <taxon>Alphaproteobacteria</taxon>
        <taxon>Caulobacterales</taxon>
        <taxon>Caulobacteraceae</taxon>
        <taxon>Phenylobacterium</taxon>
    </lineage>
</organism>
<gene>
    <name evidence="1" type="ORF">HYN04_08735</name>
</gene>
<keyword evidence="1" id="KW-0969">Cilium</keyword>
<dbReference type="RefSeq" id="WP_110450409.1">
    <property type="nucleotide sequence ID" value="NZ_CP029479.1"/>
</dbReference>